<dbReference type="GeneID" id="89452241"/>
<dbReference type="SUPFAM" id="SSF46785">
    <property type="entry name" value="Winged helix' DNA-binding domain"/>
    <property type="match status" value="1"/>
</dbReference>
<evidence type="ECO:0000256" key="3">
    <source>
        <dbReference type="ARBA" id="ARBA00023163"/>
    </source>
</evidence>
<dbReference type="GO" id="GO:0003677">
    <property type="term" value="F:DNA binding"/>
    <property type="evidence" value="ECO:0007669"/>
    <property type="project" value="UniProtKB-KW"/>
</dbReference>
<organism evidence="4 5">
    <name type="scientific">Croceibacter atlanticus (strain ATCC BAA-628 / JCM 21780 / CIP 108009 / IAM 15332 / KCTC 12090 / HTCC2559)</name>
    <dbReference type="NCBI Taxonomy" id="216432"/>
    <lineage>
        <taxon>Bacteria</taxon>
        <taxon>Pseudomonadati</taxon>
        <taxon>Bacteroidota</taxon>
        <taxon>Flavobacteriia</taxon>
        <taxon>Flavobacteriales</taxon>
        <taxon>Flavobacteriaceae</taxon>
        <taxon>Croceibacter</taxon>
    </lineage>
</organism>
<evidence type="ECO:0000256" key="2">
    <source>
        <dbReference type="ARBA" id="ARBA00023125"/>
    </source>
</evidence>
<dbReference type="InterPro" id="IPR036390">
    <property type="entry name" value="WH_DNA-bd_sf"/>
</dbReference>
<dbReference type="InterPro" id="IPR052362">
    <property type="entry name" value="HTH-GbsR_regulator"/>
</dbReference>
<keyword evidence="5" id="KW-1185">Reference proteome</keyword>
<dbReference type="KEGG" id="cat:CA2559_02225"/>
<evidence type="ECO:0000256" key="1">
    <source>
        <dbReference type="ARBA" id="ARBA00023015"/>
    </source>
</evidence>
<reference evidence="4 5" key="1">
    <citation type="journal article" date="2010" name="J. Bacteriol.">
        <title>The complete genome sequence of Croceibacter atlanticus HTCC2559T.</title>
        <authorList>
            <person name="Oh H.M."/>
            <person name="Kang I."/>
            <person name="Ferriera S."/>
            <person name="Giovannoni S.J."/>
            <person name="Cho J.C."/>
        </authorList>
    </citation>
    <scope>NUCLEOTIDE SEQUENCE [LARGE SCALE GENOMIC DNA]</scope>
    <source>
        <strain evidence="5">ATCC BAA-628 / HTCC2559 / KCTC 12090</strain>
    </source>
</reference>
<protein>
    <recommendedName>
        <fullName evidence="6">HTH marR-type domain-containing protein</fullName>
    </recommendedName>
</protein>
<evidence type="ECO:0008006" key="6">
    <source>
        <dbReference type="Google" id="ProtNLM"/>
    </source>
</evidence>
<gene>
    <name evidence="4" type="ordered locus">CA2559_02225</name>
</gene>
<sequence length="154" mass="17977">MSKLTREQEELIERFGVIQEQSGFAPASARVNALLTVSDKTSLTFDEIRETLQLSKSATSNAINNLLVLGRIGYKTQLGERKRYFYSKLDHWRTMFRKDILGLNDHVRVLEDILKARTKDTKSYNHELQDLVKFMEYFITESISLIDSWEPKEK</sequence>
<keyword evidence="3" id="KW-0804">Transcription</keyword>
<accession>A3U5L7</accession>
<dbReference type="InterPro" id="IPR036388">
    <property type="entry name" value="WH-like_DNA-bd_sf"/>
</dbReference>
<dbReference type="eggNOG" id="COG1510">
    <property type="taxonomic scope" value="Bacteria"/>
</dbReference>
<name>A3U5L7_CROAH</name>
<dbReference type="HOGENOM" id="CLU_120349_3_0_10"/>
<dbReference type="AlphaFoldDB" id="A3U5L7"/>
<evidence type="ECO:0000313" key="4">
    <source>
        <dbReference type="EMBL" id="EAP87534.1"/>
    </source>
</evidence>
<keyword evidence="1" id="KW-0805">Transcription regulation</keyword>
<proteinExistence type="predicted"/>
<dbReference type="EMBL" id="CP002046">
    <property type="protein sequence ID" value="EAP87534.1"/>
    <property type="molecule type" value="Genomic_DNA"/>
</dbReference>
<dbReference type="PANTHER" id="PTHR38465">
    <property type="entry name" value="HTH-TYPE TRANSCRIPTIONAL REGULATOR MJ1563-RELATED"/>
    <property type="match status" value="1"/>
</dbReference>
<dbReference type="OrthoDB" id="1807857at2"/>
<dbReference type="Proteomes" id="UP000002297">
    <property type="component" value="Chromosome"/>
</dbReference>
<dbReference type="Gene3D" id="1.10.10.10">
    <property type="entry name" value="Winged helix-like DNA-binding domain superfamily/Winged helix DNA-binding domain"/>
    <property type="match status" value="1"/>
</dbReference>
<keyword evidence="2" id="KW-0238">DNA-binding</keyword>
<dbReference type="RefSeq" id="WP_013186212.1">
    <property type="nucleotide sequence ID" value="NC_014230.1"/>
</dbReference>
<evidence type="ECO:0000313" key="5">
    <source>
        <dbReference type="Proteomes" id="UP000002297"/>
    </source>
</evidence>
<dbReference type="PANTHER" id="PTHR38465:SF1">
    <property type="entry name" value="HTH-TYPE TRANSCRIPTIONAL REGULATOR MJ1563-RELATED"/>
    <property type="match status" value="1"/>
</dbReference>